<reference evidence="2" key="1">
    <citation type="journal article" date="2023" name="Genome Biol. Evol.">
        <title>First Whole Genome Sequence and Flow Cytometry Genome Size Data for the Lichen-Forming Fungus Ramalina farinacea (Ascomycota).</title>
        <authorList>
            <person name="Llewellyn T."/>
            <person name="Mian S."/>
            <person name="Hill R."/>
            <person name="Leitch I.J."/>
            <person name="Gaya E."/>
        </authorList>
    </citation>
    <scope>NUCLEOTIDE SEQUENCE</scope>
    <source>
        <strain evidence="2">LIQ254RAFAR</strain>
    </source>
</reference>
<accession>A0AA43QQU6</accession>
<dbReference type="Pfam" id="PF12697">
    <property type="entry name" value="Abhydrolase_6"/>
    <property type="match status" value="1"/>
</dbReference>
<evidence type="ECO:0000313" key="2">
    <source>
        <dbReference type="EMBL" id="MDI1489446.1"/>
    </source>
</evidence>
<keyword evidence="3" id="KW-1185">Reference proteome</keyword>
<evidence type="ECO:0000259" key="1">
    <source>
        <dbReference type="Pfam" id="PF12697"/>
    </source>
</evidence>
<dbReference type="PANTHER" id="PTHR37017">
    <property type="entry name" value="AB HYDROLASE-1 DOMAIN-CONTAINING PROTEIN-RELATED"/>
    <property type="match status" value="1"/>
</dbReference>
<dbReference type="EMBL" id="JAPUFD010000009">
    <property type="protein sequence ID" value="MDI1489446.1"/>
    <property type="molecule type" value="Genomic_DNA"/>
</dbReference>
<comment type="caution">
    <text evidence="2">The sequence shown here is derived from an EMBL/GenBank/DDBJ whole genome shotgun (WGS) entry which is preliminary data.</text>
</comment>
<dbReference type="PANTHER" id="PTHR37017:SF3">
    <property type="entry name" value="AB HYDROLASE-1 DOMAIN-CONTAINING PROTEIN"/>
    <property type="match status" value="1"/>
</dbReference>
<dbReference type="InterPro" id="IPR000073">
    <property type="entry name" value="AB_hydrolase_1"/>
</dbReference>
<dbReference type="InterPro" id="IPR029058">
    <property type="entry name" value="AB_hydrolase_fold"/>
</dbReference>
<proteinExistence type="predicted"/>
<dbReference type="Gene3D" id="3.40.50.1820">
    <property type="entry name" value="alpha/beta hydrolase"/>
    <property type="match status" value="1"/>
</dbReference>
<name>A0AA43QQU6_9LECA</name>
<protein>
    <recommendedName>
        <fullName evidence="1">AB hydrolase-1 domain-containing protein</fullName>
    </recommendedName>
</protein>
<feature type="domain" description="AB hydrolase-1" evidence="1">
    <location>
        <begin position="6"/>
        <end position="232"/>
    </location>
</feature>
<dbReference type="Proteomes" id="UP001161017">
    <property type="component" value="Unassembled WGS sequence"/>
</dbReference>
<dbReference type="SUPFAM" id="SSF53474">
    <property type="entry name" value="alpha/beta-Hydrolases"/>
    <property type="match status" value="1"/>
</dbReference>
<gene>
    <name evidence="2" type="ORF">OHK93_008724</name>
</gene>
<sequence>MAEPTIIFVPGFWEGPTIFAPVISKIESEYGYHTSTVTLPSTGTLPPSIKTFADDVKAIQRAIENHVEEGRDVIVIAHSAGGFLSSEAVKGLSVKDRSSLQKKGGVRKMIFLTGMLIPEGTKHQNDQPFFNIQGDKMFCSTPLEKLLGDVPPMMAEKAIANFSWQPSHTWGDGIEIKYCGWRDIPSVYLICDNDVLAPLPMQQLVAKTIKAKIETCSAGHMVTLSQPDLVADLIRREAQV</sequence>
<organism evidence="2 3">
    <name type="scientific">Ramalina farinacea</name>
    <dbReference type="NCBI Taxonomy" id="258253"/>
    <lineage>
        <taxon>Eukaryota</taxon>
        <taxon>Fungi</taxon>
        <taxon>Dikarya</taxon>
        <taxon>Ascomycota</taxon>
        <taxon>Pezizomycotina</taxon>
        <taxon>Lecanoromycetes</taxon>
        <taxon>OSLEUM clade</taxon>
        <taxon>Lecanoromycetidae</taxon>
        <taxon>Lecanorales</taxon>
        <taxon>Lecanorineae</taxon>
        <taxon>Ramalinaceae</taxon>
        <taxon>Ramalina</taxon>
    </lineage>
</organism>
<dbReference type="AlphaFoldDB" id="A0AA43QQU6"/>
<dbReference type="InterPro" id="IPR052897">
    <property type="entry name" value="Sec-Metab_Biosynth_Hydrolase"/>
</dbReference>
<evidence type="ECO:0000313" key="3">
    <source>
        <dbReference type="Proteomes" id="UP001161017"/>
    </source>
</evidence>